<evidence type="ECO:0000313" key="2">
    <source>
        <dbReference type="EMBL" id="KAK4289663.1"/>
    </source>
</evidence>
<dbReference type="AlphaFoldDB" id="A0AAE1NGX0"/>
<proteinExistence type="predicted"/>
<name>A0AAE1NGX0_9EUCA</name>
<dbReference type="GO" id="GO:0019005">
    <property type="term" value="C:SCF ubiquitin ligase complex"/>
    <property type="evidence" value="ECO:0007669"/>
    <property type="project" value="TreeGrafter"/>
</dbReference>
<sequence length="290" mass="32692">MTSDLVDRCVSVGTRVARVWWRNAYATMQVATMDNNDDLLILFGGWTHPSLYPLHQQWVLFSELHIYNIMDNRWTQLYYPGSPPPTAGHTATTHGDVMVVFGGLQKQGGTSTSTNNLYCLDLKNQCWYKPSMSTTLPQPRYGHSQMKLDSHHILIMAGCGGSNKPYNDVWLLTIPTNIHHTKAVWTWKQVTIKDPSNQPPHMWYTPCCKVGNTVVVLSTLGNTAAMSQLLVPPSVRRQPWIPPQQQQQQPQQQQQRVFEPNVNGHRATTTATGRSGQHREYYASGGTIPP</sequence>
<organism evidence="2 3">
    <name type="scientific">Petrolisthes manimaculis</name>
    <dbReference type="NCBI Taxonomy" id="1843537"/>
    <lineage>
        <taxon>Eukaryota</taxon>
        <taxon>Metazoa</taxon>
        <taxon>Ecdysozoa</taxon>
        <taxon>Arthropoda</taxon>
        <taxon>Crustacea</taxon>
        <taxon>Multicrustacea</taxon>
        <taxon>Malacostraca</taxon>
        <taxon>Eumalacostraca</taxon>
        <taxon>Eucarida</taxon>
        <taxon>Decapoda</taxon>
        <taxon>Pleocyemata</taxon>
        <taxon>Anomura</taxon>
        <taxon>Galatheoidea</taxon>
        <taxon>Porcellanidae</taxon>
        <taxon>Petrolisthes</taxon>
    </lineage>
</organism>
<gene>
    <name evidence="2" type="ORF">Pmani_037381</name>
</gene>
<dbReference type="InterPro" id="IPR015915">
    <property type="entry name" value="Kelch-typ_b-propeller"/>
</dbReference>
<dbReference type="Pfam" id="PF13415">
    <property type="entry name" value="Beta-prop_FBX42"/>
    <property type="match status" value="1"/>
</dbReference>
<dbReference type="PANTHER" id="PTHR46432:SF1">
    <property type="entry name" value="F-BOX ONLY PROTEIN 42"/>
    <property type="match status" value="1"/>
</dbReference>
<feature type="compositionally biased region" description="Low complexity" evidence="1">
    <location>
        <begin position="243"/>
        <end position="255"/>
    </location>
</feature>
<dbReference type="Gene3D" id="2.120.10.80">
    <property type="entry name" value="Kelch-type beta propeller"/>
    <property type="match status" value="2"/>
</dbReference>
<dbReference type="SUPFAM" id="SSF117281">
    <property type="entry name" value="Kelch motif"/>
    <property type="match status" value="1"/>
</dbReference>
<dbReference type="PANTHER" id="PTHR46432">
    <property type="entry name" value="F-BOX ONLY PROTEIN 42"/>
    <property type="match status" value="1"/>
</dbReference>
<dbReference type="InterPro" id="IPR052821">
    <property type="entry name" value="F-box_only_SRC"/>
</dbReference>
<comment type="caution">
    <text evidence="2">The sequence shown here is derived from an EMBL/GenBank/DDBJ whole genome shotgun (WGS) entry which is preliminary data.</text>
</comment>
<reference evidence="2" key="1">
    <citation type="submission" date="2023-11" db="EMBL/GenBank/DDBJ databases">
        <title>Genome assemblies of two species of porcelain crab, Petrolisthes cinctipes and Petrolisthes manimaculis (Anomura: Porcellanidae).</title>
        <authorList>
            <person name="Angst P."/>
        </authorList>
    </citation>
    <scope>NUCLEOTIDE SEQUENCE</scope>
    <source>
        <strain evidence="2">PB745_02</strain>
        <tissue evidence="2">Gill</tissue>
    </source>
</reference>
<dbReference type="Proteomes" id="UP001292094">
    <property type="component" value="Unassembled WGS sequence"/>
</dbReference>
<feature type="region of interest" description="Disordered" evidence="1">
    <location>
        <begin position="237"/>
        <end position="290"/>
    </location>
</feature>
<accession>A0AAE1NGX0</accession>
<feature type="compositionally biased region" description="Polar residues" evidence="1">
    <location>
        <begin position="266"/>
        <end position="275"/>
    </location>
</feature>
<keyword evidence="3" id="KW-1185">Reference proteome</keyword>
<evidence type="ECO:0000313" key="3">
    <source>
        <dbReference type="Proteomes" id="UP001292094"/>
    </source>
</evidence>
<protein>
    <submittedName>
        <fullName evidence="2">Uncharacterized protein</fullName>
    </submittedName>
</protein>
<evidence type="ECO:0000256" key="1">
    <source>
        <dbReference type="SAM" id="MobiDB-lite"/>
    </source>
</evidence>
<dbReference type="EMBL" id="JAWZYT010005770">
    <property type="protein sequence ID" value="KAK4289663.1"/>
    <property type="molecule type" value="Genomic_DNA"/>
</dbReference>
<dbReference type="GO" id="GO:1990756">
    <property type="term" value="F:ubiquitin-like ligase-substrate adaptor activity"/>
    <property type="evidence" value="ECO:0007669"/>
    <property type="project" value="TreeGrafter"/>
</dbReference>